<proteinExistence type="predicted"/>
<dbReference type="PANTHER" id="PTHR10217">
    <property type="entry name" value="VOLTAGE AND LIGAND GATED POTASSIUM CHANNEL"/>
    <property type="match status" value="1"/>
</dbReference>
<dbReference type="Proteomes" id="UP000335636">
    <property type="component" value="Unassembled WGS sequence"/>
</dbReference>
<sequence>MVNKPDQSMGQQLVSHTQNPVMGYVGIPHTILMNPSSYSDGGRRRYGRAGAKGFNANRRRSRAENHHLSGHLQKQPKTKHKLNKSSHAGGEPKSICLHYVTTWFLLDVIAALPFDLQHTFKANMSNRAHRFKTVRLLRLLRLLPRLDRYSQYNAVVLTLLMAVFALLAHWVACIWFYIGQQEIKRKKEKLHEIHTGGWLQELARRLETPYYLVGKRPVGENSSGQNDNCSSSSSSSEANGTGLELLGGPSLRSAYITSLYFALSSLTSVGFGNVSANTDTEKIFSICTMLIGGEAWPAGFSGPTPRLLASTLPSHLPQGPRPGVLLP</sequence>
<feature type="region of interest" description="Disordered" evidence="5">
    <location>
        <begin position="36"/>
        <end position="89"/>
    </location>
</feature>
<evidence type="ECO:0000256" key="4">
    <source>
        <dbReference type="ARBA" id="ARBA00023136"/>
    </source>
</evidence>
<evidence type="ECO:0000256" key="1">
    <source>
        <dbReference type="ARBA" id="ARBA00004141"/>
    </source>
</evidence>
<feature type="transmembrane region" description="Helical" evidence="6">
    <location>
        <begin position="95"/>
        <end position="114"/>
    </location>
</feature>
<dbReference type="Gene3D" id="1.10.287.70">
    <property type="match status" value="1"/>
</dbReference>
<feature type="transmembrane region" description="Helical" evidence="6">
    <location>
        <begin position="152"/>
        <end position="178"/>
    </location>
</feature>
<keyword evidence="3 6" id="KW-1133">Transmembrane helix</keyword>
<dbReference type="InterPro" id="IPR050818">
    <property type="entry name" value="KCNH_animal-type"/>
</dbReference>
<dbReference type="EMBL" id="CABDUW010000626">
    <property type="protein sequence ID" value="VTJ72538.1"/>
    <property type="molecule type" value="Genomic_DNA"/>
</dbReference>
<evidence type="ECO:0000256" key="6">
    <source>
        <dbReference type="SAM" id="Phobius"/>
    </source>
</evidence>
<evidence type="ECO:0000313" key="9">
    <source>
        <dbReference type="Proteomes" id="UP000335636"/>
    </source>
</evidence>
<feature type="domain" description="Ion transport" evidence="7">
    <location>
        <begin position="97"/>
        <end position="292"/>
    </location>
</feature>
<keyword evidence="2 6" id="KW-0812">Transmembrane</keyword>
<feature type="region of interest" description="Disordered" evidence="5">
    <location>
        <begin position="217"/>
        <end position="237"/>
    </location>
</feature>
<dbReference type="InterPro" id="IPR003938">
    <property type="entry name" value="K_chnl_volt-dep_EAG/ELK/ERG"/>
</dbReference>
<gene>
    <name evidence="8" type="ORF">MONAX_5E010572</name>
</gene>
<dbReference type="InterPro" id="IPR005821">
    <property type="entry name" value="Ion_trans_dom"/>
</dbReference>
<protein>
    <recommendedName>
        <fullName evidence="7">Ion transport domain-containing protein</fullName>
    </recommendedName>
</protein>
<comment type="caution">
    <text evidence="8">The sequence shown here is derived from an EMBL/GenBank/DDBJ whole genome shotgun (WGS) entry which is preliminary data.</text>
</comment>
<evidence type="ECO:0000256" key="5">
    <source>
        <dbReference type="SAM" id="MobiDB-lite"/>
    </source>
</evidence>
<dbReference type="GO" id="GO:0005886">
    <property type="term" value="C:plasma membrane"/>
    <property type="evidence" value="ECO:0007669"/>
    <property type="project" value="TreeGrafter"/>
</dbReference>
<evidence type="ECO:0000256" key="3">
    <source>
        <dbReference type="ARBA" id="ARBA00022989"/>
    </source>
</evidence>
<dbReference type="AlphaFoldDB" id="A0A5E4BSD9"/>
<dbReference type="SUPFAM" id="SSF81324">
    <property type="entry name" value="Voltage-gated potassium channels"/>
    <property type="match status" value="1"/>
</dbReference>
<keyword evidence="4 6" id="KW-0472">Membrane</keyword>
<reference evidence="8" key="1">
    <citation type="submission" date="2019-04" db="EMBL/GenBank/DDBJ databases">
        <authorList>
            <person name="Alioto T."/>
            <person name="Alioto T."/>
        </authorList>
    </citation>
    <scope>NUCLEOTIDE SEQUENCE [LARGE SCALE GENOMIC DNA]</scope>
</reference>
<keyword evidence="9" id="KW-1185">Reference proteome</keyword>
<dbReference type="PRINTS" id="PR01463">
    <property type="entry name" value="EAGCHANLFMLY"/>
</dbReference>
<evidence type="ECO:0000313" key="8">
    <source>
        <dbReference type="EMBL" id="VTJ72538.1"/>
    </source>
</evidence>
<dbReference type="GO" id="GO:0005249">
    <property type="term" value="F:voltage-gated potassium channel activity"/>
    <property type="evidence" value="ECO:0007669"/>
    <property type="project" value="InterPro"/>
</dbReference>
<name>A0A5E4BSD9_MARMO</name>
<dbReference type="Pfam" id="PF00520">
    <property type="entry name" value="Ion_trans"/>
    <property type="match status" value="1"/>
</dbReference>
<evidence type="ECO:0000256" key="2">
    <source>
        <dbReference type="ARBA" id="ARBA00022692"/>
    </source>
</evidence>
<feature type="compositionally biased region" description="Basic residues" evidence="5">
    <location>
        <begin position="74"/>
        <end position="84"/>
    </location>
</feature>
<organism evidence="8 9">
    <name type="scientific">Marmota monax</name>
    <name type="common">Woodchuck</name>
    <dbReference type="NCBI Taxonomy" id="9995"/>
    <lineage>
        <taxon>Eukaryota</taxon>
        <taxon>Metazoa</taxon>
        <taxon>Chordata</taxon>
        <taxon>Craniata</taxon>
        <taxon>Vertebrata</taxon>
        <taxon>Euteleostomi</taxon>
        <taxon>Mammalia</taxon>
        <taxon>Eutheria</taxon>
        <taxon>Euarchontoglires</taxon>
        <taxon>Glires</taxon>
        <taxon>Rodentia</taxon>
        <taxon>Sciuromorpha</taxon>
        <taxon>Sciuridae</taxon>
        <taxon>Xerinae</taxon>
        <taxon>Marmotini</taxon>
        <taxon>Marmota</taxon>
    </lineage>
</organism>
<dbReference type="PANTHER" id="PTHR10217:SF481">
    <property type="entry name" value="POTASSIUM VOLTAGE-GATED CHANNEL SUBFAMILY H MEMBER 3"/>
    <property type="match status" value="1"/>
</dbReference>
<comment type="subcellular location">
    <subcellularLocation>
        <location evidence="1">Membrane</location>
        <topology evidence="1">Multi-pass membrane protein</topology>
    </subcellularLocation>
</comment>
<accession>A0A5E4BSD9</accession>
<dbReference type="GO" id="GO:0042391">
    <property type="term" value="P:regulation of membrane potential"/>
    <property type="evidence" value="ECO:0007669"/>
    <property type="project" value="TreeGrafter"/>
</dbReference>
<feature type="compositionally biased region" description="Polar residues" evidence="5">
    <location>
        <begin position="220"/>
        <end position="229"/>
    </location>
</feature>
<evidence type="ECO:0000259" key="7">
    <source>
        <dbReference type="Pfam" id="PF00520"/>
    </source>
</evidence>